<reference evidence="3 4" key="1">
    <citation type="submission" date="2019-03" db="EMBL/GenBank/DDBJ databases">
        <authorList>
            <person name="Gaulin E."/>
            <person name="Dumas B."/>
        </authorList>
    </citation>
    <scope>NUCLEOTIDE SEQUENCE [LARGE SCALE GENOMIC DNA]</scope>
    <source>
        <strain evidence="3">CBS 568.67</strain>
    </source>
</reference>
<dbReference type="EMBL" id="VJMH01005443">
    <property type="protein sequence ID" value="KAF0695921.1"/>
    <property type="molecule type" value="Genomic_DNA"/>
</dbReference>
<accession>A0A485KYM1</accession>
<evidence type="ECO:0000313" key="4">
    <source>
        <dbReference type="Proteomes" id="UP000332933"/>
    </source>
</evidence>
<reference evidence="2" key="2">
    <citation type="submission" date="2019-06" db="EMBL/GenBank/DDBJ databases">
        <title>Genomics analysis of Aphanomyces spp. identifies a new class of oomycete effector associated with host adaptation.</title>
        <authorList>
            <person name="Gaulin E."/>
        </authorList>
    </citation>
    <scope>NUCLEOTIDE SEQUENCE</scope>
    <source>
        <strain evidence="2">CBS 578.67</strain>
    </source>
</reference>
<proteinExistence type="predicted"/>
<feature type="coiled-coil region" evidence="1">
    <location>
        <begin position="24"/>
        <end position="51"/>
    </location>
</feature>
<dbReference type="EMBL" id="CAADRA010005464">
    <property type="protein sequence ID" value="VFT90135.1"/>
    <property type="molecule type" value="Genomic_DNA"/>
</dbReference>
<evidence type="ECO:0000256" key="1">
    <source>
        <dbReference type="SAM" id="Coils"/>
    </source>
</evidence>
<dbReference type="Proteomes" id="UP000332933">
    <property type="component" value="Unassembled WGS sequence"/>
</dbReference>
<keyword evidence="1" id="KW-0175">Coiled coil</keyword>
<evidence type="ECO:0000313" key="3">
    <source>
        <dbReference type="EMBL" id="VFT90135.1"/>
    </source>
</evidence>
<organism evidence="3 4">
    <name type="scientific">Aphanomyces stellatus</name>
    <dbReference type="NCBI Taxonomy" id="120398"/>
    <lineage>
        <taxon>Eukaryota</taxon>
        <taxon>Sar</taxon>
        <taxon>Stramenopiles</taxon>
        <taxon>Oomycota</taxon>
        <taxon>Saprolegniomycetes</taxon>
        <taxon>Saprolegniales</taxon>
        <taxon>Verrucalvaceae</taxon>
        <taxon>Aphanomyces</taxon>
    </lineage>
</organism>
<protein>
    <submittedName>
        <fullName evidence="3">Aste57867_13296 protein</fullName>
    </submittedName>
</protein>
<name>A0A485KYM1_9STRA</name>
<keyword evidence="4" id="KW-1185">Reference proteome</keyword>
<sequence length="377" mass="43460">MIGLEATPVARRRYLASMRMRKYREEEQLEAKRLRKELELLQEKHAKMKASETSTPTQRRNPFEMAAMVLRRHNQALREEASNRHQLARLLYQWVASQHHVPTPPASTGMSWIQTTSLLSNPLVRHEGMTWLSQRVYHTAQAASNNVFHGSMEDGCRFTMHTTDDDDGQPTVAGMECHVQHTFFANYKAVAALVWRLDVRLSPVISNTKIMDHVHDKLVYFCGVHKGTGSHSRRVLHYYDEPGRVIITHALVADDECFPVTQGEFQSRGFNWYDEKLCFCRCRVEICFTAIIERVTDNITLFRRSHFYMPATATAAAASLEDIGRLYGQSADGLEHRLAYIERCRRVVNVSYEQNYHMMTGTLTRTLAEQNEPTQII</sequence>
<evidence type="ECO:0000313" key="2">
    <source>
        <dbReference type="EMBL" id="KAF0695921.1"/>
    </source>
</evidence>
<gene>
    <name evidence="3" type="primary">Aste57867_13296</name>
    <name evidence="2" type="ORF">As57867_013247</name>
    <name evidence="3" type="ORF">ASTE57867_13296</name>
</gene>
<dbReference type="AlphaFoldDB" id="A0A485KYM1"/>